<comment type="similarity">
    <text evidence="6 7">Belongs to the MPP10 family.</text>
</comment>
<evidence type="ECO:0000256" key="7">
    <source>
        <dbReference type="PIRNR" id="PIRNR017300"/>
    </source>
</evidence>
<keyword evidence="3 7" id="KW-0698">rRNA processing</keyword>
<keyword evidence="4 7" id="KW-0539">Nucleus</keyword>
<feature type="compositionally biased region" description="Basic residues" evidence="8">
    <location>
        <begin position="494"/>
        <end position="509"/>
    </location>
</feature>
<dbReference type="Proteomes" id="UP001566132">
    <property type="component" value="Unassembled WGS sequence"/>
</dbReference>
<evidence type="ECO:0000256" key="4">
    <source>
        <dbReference type="ARBA" id="ARBA00023242"/>
    </source>
</evidence>
<dbReference type="GO" id="GO:0034457">
    <property type="term" value="C:Mpp10 complex"/>
    <property type="evidence" value="ECO:0007669"/>
    <property type="project" value="UniProtKB-UniRule"/>
</dbReference>
<feature type="region of interest" description="Disordered" evidence="8">
    <location>
        <begin position="115"/>
        <end position="167"/>
    </location>
</feature>
<evidence type="ECO:0000256" key="6">
    <source>
        <dbReference type="ARBA" id="ARBA00029455"/>
    </source>
</evidence>
<dbReference type="PIRSF" id="PIRSF017300">
    <property type="entry name" value="snoRNP_Mpp10"/>
    <property type="match status" value="1"/>
</dbReference>
<accession>A0ABD1EJR0</accession>
<feature type="compositionally biased region" description="Basic and acidic residues" evidence="8">
    <location>
        <begin position="510"/>
        <end position="528"/>
    </location>
</feature>
<dbReference type="AlphaFoldDB" id="A0ABD1EJR0"/>
<dbReference type="PANTHER" id="PTHR17039:SF0">
    <property type="entry name" value="U3 SMALL NUCLEOLAR RIBONUCLEOPROTEIN PROTEIN MPP10"/>
    <property type="match status" value="1"/>
</dbReference>
<feature type="region of interest" description="Disordered" evidence="8">
    <location>
        <begin position="473"/>
        <end position="535"/>
    </location>
</feature>
<sequence length="535" mass="62225">MDASRIDNILVKFSEHVEHILEFPDISDNVTDDLKKNIKTLYDSIKQEEIERNVLGGEALKTLIVDNFDLEQIWQQLELQNSQILEKVVPELSQLLVAKNRLVFDFLSENEKKKSTKNEFESDSDYDSKSESDDLTQGREFEEMDLHYSDSDESNTKDEKTNSIGKVKQKGSIVDDEFFKLNEMEQFLEKSEKEPEESNYSESDSDNEKEGSINLFENDDEDGSEDEAKTARFKDYFVAKDNEEPKRKKNKLMEDLDEEDSDYQPAEEIKSMLEQRQERLKRRIDQIEEQAVSEKPWQLKGEVTAEKRPQNSLLAEVVEFDLTSRPAPIITTETSLQLEDIIRQRLKDKVFDSVERKLRPVETPFEYKKQLVLNQEKSKESLAQIYEKEFLEQQAALEKDKLEAQEEEPELHKEVKKLMDNLFRKLDALSNYHFTSTPALPELKIVNNLPAVNMEEVAPVAYSEAALLAPEEVKSKPKGDVIGKGERTNTDKKRERRKKKLKQKIHAKKKAEIEKKKNGKVKKTENAVRKHQVKS</sequence>
<proteinExistence type="inferred from homology"/>
<protein>
    <recommendedName>
        <fullName evidence="7">U3 small nucleolar ribonucleoprotein protein MPP10</fullName>
    </recommendedName>
</protein>
<name>A0ABD1EJR0_HYPHA</name>
<feature type="region of interest" description="Disordered" evidence="8">
    <location>
        <begin position="188"/>
        <end position="266"/>
    </location>
</feature>
<keyword evidence="10" id="KW-1185">Reference proteome</keyword>
<evidence type="ECO:0000256" key="2">
    <source>
        <dbReference type="ARBA" id="ARBA00022517"/>
    </source>
</evidence>
<dbReference type="PANTHER" id="PTHR17039">
    <property type="entry name" value="U3 SMALL NUCLEOLAR RIBONUCLEOPROTEIN PROTEIN MPP10"/>
    <property type="match status" value="1"/>
</dbReference>
<comment type="caution">
    <text evidence="9">The sequence shown here is derived from an EMBL/GenBank/DDBJ whole genome shotgun (WGS) entry which is preliminary data.</text>
</comment>
<dbReference type="EMBL" id="JBDJPC010000007">
    <property type="protein sequence ID" value="KAL1494183.1"/>
    <property type="molecule type" value="Genomic_DNA"/>
</dbReference>
<evidence type="ECO:0000313" key="9">
    <source>
        <dbReference type="EMBL" id="KAL1494183.1"/>
    </source>
</evidence>
<comment type="subcellular location">
    <subcellularLocation>
        <location evidence="1 7">Nucleus</location>
        <location evidence="1 7">Nucleolus</location>
    </subcellularLocation>
</comment>
<dbReference type="GO" id="GO:0005732">
    <property type="term" value="C:sno(s)RNA-containing ribonucleoprotein complex"/>
    <property type="evidence" value="ECO:0007669"/>
    <property type="project" value="UniProtKB-UniRule"/>
</dbReference>
<evidence type="ECO:0000256" key="3">
    <source>
        <dbReference type="ARBA" id="ARBA00022552"/>
    </source>
</evidence>
<feature type="compositionally biased region" description="Basic and acidic residues" evidence="8">
    <location>
        <begin position="473"/>
        <end position="493"/>
    </location>
</feature>
<dbReference type="GO" id="GO:0006364">
    <property type="term" value="P:rRNA processing"/>
    <property type="evidence" value="ECO:0007669"/>
    <property type="project" value="UniProtKB-KW"/>
</dbReference>
<comment type="function">
    <text evidence="7">Involved in nucleolar processing of pre-18S ribosomal RNA.</text>
</comment>
<dbReference type="InterPro" id="IPR012173">
    <property type="entry name" value="Mpp10"/>
</dbReference>
<feature type="compositionally biased region" description="Basic and acidic residues" evidence="8">
    <location>
        <begin position="115"/>
        <end position="161"/>
    </location>
</feature>
<gene>
    <name evidence="9" type="ORF">ABEB36_009822</name>
</gene>
<evidence type="ECO:0000256" key="8">
    <source>
        <dbReference type="SAM" id="MobiDB-lite"/>
    </source>
</evidence>
<keyword evidence="5 7" id="KW-0687">Ribonucleoprotein</keyword>
<reference evidence="9 10" key="1">
    <citation type="submission" date="2024-05" db="EMBL/GenBank/DDBJ databases">
        <title>Genetic variation in Jamaican populations of the coffee berry borer (Hypothenemus hampei).</title>
        <authorList>
            <person name="Errbii M."/>
            <person name="Myrie A."/>
        </authorList>
    </citation>
    <scope>NUCLEOTIDE SEQUENCE [LARGE SCALE GENOMIC DNA]</scope>
    <source>
        <strain evidence="9">JA-Hopewell-2020-01-JO</strain>
        <tissue evidence="9">Whole body</tissue>
    </source>
</reference>
<feature type="compositionally biased region" description="Basic and acidic residues" evidence="8">
    <location>
        <begin position="226"/>
        <end position="254"/>
    </location>
</feature>
<evidence type="ECO:0000256" key="5">
    <source>
        <dbReference type="ARBA" id="ARBA00023274"/>
    </source>
</evidence>
<organism evidence="9 10">
    <name type="scientific">Hypothenemus hampei</name>
    <name type="common">Coffee berry borer</name>
    <dbReference type="NCBI Taxonomy" id="57062"/>
    <lineage>
        <taxon>Eukaryota</taxon>
        <taxon>Metazoa</taxon>
        <taxon>Ecdysozoa</taxon>
        <taxon>Arthropoda</taxon>
        <taxon>Hexapoda</taxon>
        <taxon>Insecta</taxon>
        <taxon>Pterygota</taxon>
        <taxon>Neoptera</taxon>
        <taxon>Endopterygota</taxon>
        <taxon>Coleoptera</taxon>
        <taxon>Polyphaga</taxon>
        <taxon>Cucujiformia</taxon>
        <taxon>Curculionidae</taxon>
        <taxon>Scolytinae</taxon>
        <taxon>Hypothenemus</taxon>
    </lineage>
</organism>
<dbReference type="Pfam" id="PF04006">
    <property type="entry name" value="Mpp10"/>
    <property type="match status" value="1"/>
</dbReference>
<evidence type="ECO:0000256" key="1">
    <source>
        <dbReference type="ARBA" id="ARBA00004604"/>
    </source>
</evidence>
<keyword evidence="2 7" id="KW-0690">Ribosome biogenesis</keyword>
<evidence type="ECO:0000313" key="10">
    <source>
        <dbReference type="Proteomes" id="UP001566132"/>
    </source>
</evidence>
<feature type="compositionally biased region" description="Acidic residues" evidence="8">
    <location>
        <begin position="194"/>
        <end position="205"/>
    </location>
</feature>